<proteinExistence type="predicted"/>
<dbReference type="InterPro" id="IPR009370">
    <property type="entry name" value="YutD-like"/>
</dbReference>
<reference evidence="1 2" key="1">
    <citation type="submission" date="2019-12" db="EMBL/GenBank/DDBJ databases">
        <title>Whole-genome analyses of novel actinobacteria.</title>
        <authorList>
            <person name="Sahin N."/>
            <person name="Saygin H."/>
        </authorList>
    </citation>
    <scope>NUCLEOTIDE SEQUENCE [LARGE SCALE GENOMIC DNA]</scope>
    <source>
        <strain evidence="1 2">KC615</strain>
    </source>
</reference>
<organism evidence="1 2">
    <name type="scientific">Shimazuella alba</name>
    <dbReference type="NCBI Taxonomy" id="2690964"/>
    <lineage>
        <taxon>Bacteria</taxon>
        <taxon>Bacillati</taxon>
        <taxon>Bacillota</taxon>
        <taxon>Bacilli</taxon>
        <taxon>Bacillales</taxon>
        <taxon>Thermoactinomycetaceae</taxon>
        <taxon>Shimazuella</taxon>
    </lineage>
</organism>
<sequence>MDIFQVEENQYKLIKSYRKGWKQNAFRKRYVDLLEKYDYIVGDWGYGQLRLKGFYEDTHELAERETKYSFLEEYLSEYCNFGCAYFILKKLS</sequence>
<dbReference type="AlphaFoldDB" id="A0A6I4W3Z9"/>
<gene>
    <name evidence="1" type="ORF">GSM42_17625</name>
</gene>
<dbReference type="Gene3D" id="3.50.4.20">
    <property type="match status" value="1"/>
</dbReference>
<dbReference type="InterPro" id="IPR038141">
    <property type="entry name" value="YutD-like_sf"/>
</dbReference>
<keyword evidence="2" id="KW-1185">Reference proteome</keyword>
<dbReference type="RefSeq" id="WP_160802857.1">
    <property type="nucleotide sequence ID" value="NZ_WUUL01000015.1"/>
</dbReference>
<evidence type="ECO:0000313" key="2">
    <source>
        <dbReference type="Proteomes" id="UP000430692"/>
    </source>
</evidence>
<dbReference type="EMBL" id="WUUL01000015">
    <property type="protein sequence ID" value="MXQ55504.1"/>
    <property type="molecule type" value="Genomic_DNA"/>
</dbReference>
<protein>
    <submittedName>
        <fullName evidence="1">DUF1027 domain-containing protein</fullName>
    </submittedName>
</protein>
<dbReference type="Proteomes" id="UP000430692">
    <property type="component" value="Unassembled WGS sequence"/>
</dbReference>
<dbReference type="Pfam" id="PF06265">
    <property type="entry name" value="YutD-like"/>
    <property type="match status" value="1"/>
</dbReference>
<comment type="caution">
    <text evidence="1">The sequence shown here is derived from an EMBL/GenBank/DDBJ whole genome shotgun (WGS) entry which is preliminary data.</text>
</comment>
<name>A0A6I4W3Z9_9BACL</name>
<accession>A0A6I4W3Z9</accession>
<evidence type="ECO:0000313" key="1">
    <source>
        <dbReference type="EMBL" id="MXQ55504.1"/>
    </source>
</evidence>